<dbReference type="AlphaFoldDB" id="A0A0B2VST3"/>
<organism evidence="1 2">
    <name type="scientific">Toxocara canis</name>
    <name type="common">Canine roundworm</name>
    <dbReference type="NCBI Taxonomy" id="6265"/>
    <lineage>
        <taxon>Eukaryota</taxon>
        <taxon>Metazoa</taxon>
        <taxon>Ecdysozoa</taxon>
        <taxon>Nematoda</taxon>
        <taxon>Chromadorea</taxon>
        <taxon>Rhabditida</taxon>
        <taxon>Spirurina</taxon>
        <taxon>Ascaridomorpha</taxon>
        <taxon>Ascaridoidea</taxon>
        <taxon>Toxocaridae</taxon>
        <taxon>Toxocara</taxon>
    </lineage>
</organism>
<gene>
    <name evidence="1" type="ORF">Tcan_15049</name>
</gene>
<proteinExistence type="predicted"/>
<dbReference type="EMBL" id="JPKZ01000989">
    <property type="protein sequence ID" value="KHN84359.1"/>
    <property type="molecule type" value="Genomic_DNA"/>
</dbReference>
<evidence type="ECO:0000313" key="1">
    <source>
        <dbReference type="EMBL" id="KHN84359.1"/>
    </source>
</evidence>
<evidence type="ECO:0000313" key="2">
    <source>
        <dbReference type="Proteomes" id="UP000031036"/>
    </source>
</evidence>
<comment type="caution">
    <text evidence="1">The sequence shown here is derived from an EMBL/GenBank/DDBJ whole genome shotgun (WGS) entry which is preliminary data.</text>
</comment>
<sequence>MIGAKNKAAVEELVRAKVNKMSEMITQMIRARVYANDRHIDLGARQADDRVRTIDESEYCPLDLNLDHLQRMVKAAIDRVEARLNKENEREM</sequence>
<protein>
    <submittedName>
        <fullName evidence="1">Uncharacterized protein</fullName>
    </submittedName>
</protein>
<name>A0A0B2VST3_TOXCA</name>
<dbReference type="Proteomes" id="UP000031036">
    <property type="component" value="Unassembled WGS sequence"/>
</dbReference>
<reference evidence="1 2" key="1">
    <citation type="submission" date="2014-11" db="EMBL/GenBank/DDBJ databases">
        <title>Genetic blueprint of the zoonotic pathogen Toxocara canis.</title>
        <authorList>
            <person name="Zhu X.-Q."/>
            <person name="Korhonen P.K."/>
            <person name="Cai H."/>
            <person name="Young N.D."/>
            <person name="Nejsum P."/>
            <person name="von Samson-Himmelstjerna G."/>
            <person name="Boag P.R."/>
            <person name="Tan P."/>
            <person name="Li Q."/>
            <person name="Min J."/>
            <person name="Yang Y."/>
            <person name="Wang X."/>
            <person name="Fang X."/>
            <person name="Hall R.S."/>
            <person name="Hofmann A."/>
            <person name="Sternberg P.W."/>
            <person name="Jex A.R."/>
            <person name="Gasser R.B."/>
        </authorList>
    </citation>
    <scope>NUCLEOTIDE SEQUENCE [LARGE SCALE GENOMIC DNA]</scope>
    <source>
        <strain evidence="1">PN_DK_2014</strain>
    </source>
</reference>
<keyword evidence="2" id="KW-1185">Reference proteome</keyword>
<accession>A0A0B2VST3</accession>